<dbReference type="RefSeq" id="WP_061311379.1">
    <property type="nucleotide sequence ID" value="NZ_JACBCU010000001.1"/>
</dbReference>
<comment type="caution">
    <text evidence="1">The sequence shown here is derived from an EMBL/GenBank/DDBJ whole genome shotgun (WGS) entry which is preliminary data.</text>
</comment>
<dbReference type="EMBL" id="SXEU01000001">
    <property type="protein sequence ID" value="NFV15325.1"/>
    <property type="molecule type" value="Genomic_DNA"/>
</dbReference>
<name>A0A6G4HNU8_CLOBO</name>
<dbReference type="EMBL" id="SXEU01000001">
    <property type="protein sequence ID" value="NFV14838.1"/>
    <property type="molecule type" value="Genomic_DNA"/>
</dbReference>
<gene>
    <name evidence="1" type="ORF">FDG29_01410</name>
    <name evidence="2" type="ORF">FDG29_03985</name>
</gene>
<dbReference type="AlphaFoldDB" id="A0A6G4HNU8"/>
<reference evidence="1" key="1">
    <citation type="submission" date="2019-04" db="EMBL/GenBank/DDBJ databases">
        <title>Genome sequencing of Clostridium botulinum Groups I-IV and Clostridium butyricum.</title>
        <authorList>
            <person name="Brunt J."/>
            <person name="Van Vliet A.H.M."/>
            <person name="Stringer S.C."/>
            <person name="Carter A.T."/>
            <person name="Peck M.W."/>
        </authorList>
    </citation>
    <scope>NUCLEOTIDE SEQUENCE</scope>
    <source>
        <strain evidence="1">751/1</strain>
    </source>
</reference>
<organism evidence="1">
    <name type="scientific">Clostridium botulinum</name>
    <dbReference type="NCBI Taxonomy" id="1491"/>
    <lineage>
        <taxon>Bacteria</taxon>
        <taxon>Bacillati</taxon>
        <taxon>Bacillota</taxon>
        <taxon>Clostridia</taxon>
        <taxon>Eubacteriales</taxon>
        <taxon>Clostridiaceae</taxon>
        <taxon>Clostridium</taxon>
    </lineage>
</organism>
<accession>A0A6G4HNU8</accession>
<protein>
    <submittedName>
        <fullName evidence="1">Uncharacterized protein</fullName>
    </submittedName>
</protein>
<proteinExistence type="predicted"/>
<evidence type="ECO:0000313" key="1">
    <source>
        <dbReference type="EMBL" id="NFV14838.1"/>
    </source>
</evidence>
<sequence length="218" mass="25368">MYKTGKEFIDTDIKIGTRLKLFPIMKAGIESYKDIISSDRKLFNSSYSKDIRGHLKNFVIYRQFDQDMLSKNFPFKCEPLSVNSFGYTVPKLEKGKGIVLISRVKKEGSLPTKSKYKLKYAQNNNFKAKQLKFDIDNDLKAVSDGKYLSFLTYGVKNNELDFLHLIVPDKDMNECVYDLNIKHEYDMYCNNLKDQGSQYIESTVAKIKTEWLQRAKSK</sequence>
<evidence type="ECO:0000313" key="2">
    <source>
        <dbReference type="EMBL" id="NFV15325.1"/>
    </source>
</evidence>